<feature type="binding site" evidence="4">
    <location>
        <position position="326"/>
    </location>
    <ligand>
        <name>pyridoxal 5'-phosphate</name>
        <dbReference type="ChEBI" id="CHEBI:597326"/>
    </ligand>
</feature>
<dbReference type="NCBIfam" id="TIGR01814">
    <property type="entry name" value="kynureninase"/>
    <property type="match status" value="1"/>
</dbReference>
<dbReference type="HAMAP" id="MF_01970">
    <property type="entry name" value="Kynureninase"/>
    <property type="match status" value="1"/>
</dbReference>
<gene>
    <name evidence="6" type="primary">BNA5_2</name>
    <name evidence="4" type="synonym">BNA5</name>
    <name evidence="6" type="ORF">LTR05_007695</name>
</gene>
<feature type="binding site" evidence="4">
    <location>
        <begin position="164"/>
        <end position="167"/>
    </location>
    <ligand>
        <name>pyridoxal 5'-phosphate</name>
        <dbReference type="ChEBI" id="CHEBI:597326"/>
    </ligand>
</feature>
<dbReference type="PIRSF" id="PIRSF038800">
    <property type="entry name" value="KYNU"/>
    <property type="match status" value="1"/>
</dbReference>
<dbReference type="InterPro" id="IPR015421">
    <property type="entry name" value="PyrdxlP-dep_Trfase_major"/>
</dbReference>
<evidence type="ECO:0000256" key="4">
    <source>
        <dbReference type="HAMAP-Rule" id="MF_03017"/>
    </source>
</evidence>
<accession>A0AAN7SU19</accession>
<comment type="cofactor">
    <cofactor evidence="4 5">
        <name>pyridoxal 5'-phosphate</name>
        <dbReference type="ChEBI" id="CHEBI:597326"/>
    </cofactor>
</comment>
<keyword evidence="2 4" id="KW-0378">Hydrolase</keyword>
<comment type="similarity">
    <text evidence="4 5">Belongs to the kynureninase family.</text>
</comment>
<comment type="pathway">
    <text evidence="4 5">Amino-acid degradation; L-kynurenine degradation; L-alanine and anthranilate from L-kynurenine: step 1/1.</text>
</comment>
<dbReference type="AlphaFoldDB" id="A0AAN7SU19"/>
<comment type="function">
    <text evidence="4 5">Catalyzes the cleavage of L-kynurenine (L-Kyn) and L-3-hydroxykynurenine (L-3OHKyn) into anthranilic acid (AA) and 3-hydroxyanthranilic acid (3-OHAA), respectively.</text>
</comment>
<protein>
    <recommendedName>
        <fullName evidence="4 5">Kynureninase</fullName>
        <ecNumber evidence="4 5">3.7.1.3</ecNumber>
    </recommendedName>
    <alternativeName>
        <fullName evidence="4">Biosynthesis of nicotinic acid protein 5</fullName>
    </alternativeName>
    <alternativeName>
        <fullName evidence="4">L-kynurenine hydrolase</fullName>
    </alternativeName>
</protein>
<evidence type="ECO:0000256" key="2">
    <source>
        <dbReference type="ARBA" id="ARBA00022801"/>
    </source>
</evidence>
<dbReference type="EC" id="3.7.1.3" evidence="4 5"/>
<dbReference type="Gene3D" id="3.40.640.10">
    <property type="entry name" value="Type I PLP-dependent aspartate aminotransferase-like (Major domain)"/>
    <property type="match status" value="1"/>
</dbReference>
<dbReference type="GO" id="GO:0030170">
    <property type="term" value="F:pyridoxal phosphate binding"/>
    <property type="evidence" value="ECO:0007669"/>
    <property type="project" value="UniProtKB-UniRule"/>
</dbReference>
<dbReference type="InterPro" id="IPR015422">
    <property type="entry name" value="PyrdxlP-dep_Trfase_small"/>
</dbReference>
<feature type="modified residue" description="N6-(pyridoxal phosphate)lysine" evidence="4">
    <location>
        <position position="276"/>
    </location>
</feature>
<dbReference type="GO" id="GO:0034354">
    <property type="term" value="P:'de novo' NAD+ biosynthetic process from L-tryptophan"/>
    <property type="evidence" value="ECO:0007669"/>
    <property type="project" value="UniProtKB-UniRule"/>
</dbReference>
<dbReference type="Proteomes" id="UP001309876">
    <property type="component" value="Unassembled WGS sequence"/>
</dbReference>
<feature type="binding site" evidence="4">
    <location>
        <position position="134"/>
    </location>
    <ligand>
        <name>pyridoxal 5'-phosphate</name>
        <dbReference type="ChEBI" id="CHEBI:597326"/>
    </ligand>
</feature>
<comment type="catalytic activity">
    <reaction evidence="5">
        <text>3-hydroxy-L-kynurenine + H2O = 3-hydroxyanthranilate + L-alanine + H(+)</text>
        <dbReference type="Rhea" id="RHEA:25143"/>
        <dbReference type="ChEBI" id="CHEBI:15377"/>
        <dbReference type="ChEBI" id="CHEBI:15378"/>
        <dbReference type="ChEBI" id="CHEBI:36559"/>
        <dbReference type="ChEBI" id="CHEBI:57972"/>
        <dbReference type="ChEBI" id="CHEBI:58125"/>
        <dbReference type="EC" id="3.7.1.3"/>
    </reaction>
</comment>
<comment type="pathway">
    <text evidence="4 5">Cofactor biosynthesis; NAD(+) biosynthesis; quinolinate from L-kynurenine: step 2/3.</text>
</comment>
<keyword evidence="4 5" id="KW-0963">Cytoplasm</keyword>
<comment type="catalytic activity">
    <reaction evidence="4 5">
        <text>L-kynurenine + H2O = anthranilate + L-alanine + H(+)</text>
        <dbReference type="Rhea" id="RHEA:16813"/>
        <dbReference type="ChEBI" id="CHEBI:15377"/>
        <dbReference type="ChEBI" id="CHEBI:15378"/>
        <dbReference type="ChEBI" id="CHEBI:16567"/>
        <dbReference type="ChEBI" id="CHEBI:57959"/>
        <dbReference type="ChEBI" id="CHEBI:57972"/>
        <dbReference type="EC" id="3.7.1.3"/>
    </reaction>
</comment>
<dbReference type="GO" id="GO:0043420">
    <property type="term" value="P:anthranilate metabolic process"/>
    <property type="evidence" value="ECO:0007669"/>
    <property type="project" value="UniProtKB-UniRule"/>
</dbReference>
<name>A0AAN7SU19_9EURO</name>
<keyword evidence="3 4" id="KW-0663">Pyridoxal phosphate</keyword>
<evidence type="ECO:0000256" key="1">
    <source>
        <dbReference type="ARBA" id="ARBA00022642"/>
    </source>
</evidence>
<keyword evidence="1 4" id="KW-0662">Pyridine nucleotide biosynthesis</keyword>
<feature type="binding site" evidence="4">
    <location>
        <position position="253"/>
    </location>
    <ligand>
        <name>pyridoxal 5'-phosphate</name>
        <dbReference type="ChEBI" id="CHEBI:597326"/>
    </ligand>
</feature>
<organism evidence="6 7">
    <name type="scientific">Lithohypha guttulata</name>
    <dbReference type="NCBI Taxonomy" id="1690604"/>
    <lineage>
        <taxon>Eukaryota</taxon>
        <taxon>Fungi</taxon>
        <taxon>Dikarya</taxon>
        <taxon>Ascomycota</taxon>
        <taxon>Pezizomycotina</taxon>
        <taxon>Eurotiomycetes</taxon>
        <taxon>Chaetothyriomycetidae</taxon>
        <taxon>Chaetothyriales</taxon>
        <taxon>Trichomeriaceae</taxon>
        <taxon>Lithohypha</taxon>
    </lineage>
</organism>
<feature type="binding site" evidence="4">
    <location>
        <position position="275"/>
    </location>
    <ligand>
        <name>pyridoxal 5'-phosphate</name>
        <dbReference type="ChEBI" id="CHEBI:597326"/>
    </ligand>
</feature>
<proteinExistence type="inferred from homology"/>
<dbReference type="PANTHER" id="PTHR14084:SF0">
    <property type="entry name" value="KYNURENINASE"/>
    <property type="match status" value="1"/>
</dbReference>
<sequence>MSDSEVAKSGGLLDVSYALHLDAIDPLSHFRSRYLIPTKADLKRPTIAKHDSEPPSEECTYLCGNSLGLQPKAVADYINVFLTQWKTKAVTGHFTDHTDSPLVPFLHIDDEAAKLMAPVVGAEPSEIAVMNTLTANLHLLMCSFYRPTKKGEGRYKILLEGKAFPSDHFAVESQIKFHGLDPKDAMVLLEPEDPHTPILTTERILKTIDDHAHELALILLPGVQFYTGQYFDIQRITAHARSCDILIGWDCAHAAGNVDLKLHAWDVDFAVWCSYKYLNCGPGAMAAIFVHERHGAVDKSTSTAKYRPRLTDFVPRPGAAGFQLSNPSALDLSAVVASLSIFKETGMEALRMKSLTLTAYLEQLLTAEELVSASPPYSIITPRDQSARGAQLSIRLEPGMLDTVLECLEEDGVVVDERKPDVIRVAPTPLYNTFHDVYQFCRVFRRACEVALQKREFDVRK</sequence>
<dbReference type="GO" id="GO:0005737">
    <property type="term" value="C:cytoplasm"/>
    <property type="evidence" value="ECO:0007669"/>
    <property type="project" value="UniProtKB-SubCell"/>
</dbReference>
<dbReference type="GO" id="GO:0019441">
    <property type="term" value="P:L-tryptophan catabolic process to kynurenine"/>
    <property type="evidence" value="ECO:0007669"/>
    <property type="project" value="TreeGrafter"/>
</dbReference>
<dbReference type="GO" id="GO:0030429">
    <property type="term" value="F:kynureninase activity"/>
    <property type="evidence" value="ECO:0007669"/>
    <property type="project" value="UniProtKB-UniRule"/>
</dbReference>
<dbReference type="InterPro" id="IPR015424">
    <property type="entry name" value="PyrdxlP-dep_Trfase"/>
</dbReference>
<dbReference type="Pfam" id="PF22580">
    <property type="entry name" value="KYNU_C"/>
    <property type="match status" value="1"/>
</dbReference>
<dbReference type="FunFam" id="3.40.640.10:FF:000031">
    <property type="entry name" value="Kynureninase"/>
    <property type="match status" value="1"/>
</dbReference>
<evidence type="ECO:0000256" key="5">
    <source>
        <dbReference type="PIRNR" id="PIRNR038800"/>
    </source>
</evidence>
<dbReference type="SUPFAM" id="SSF53383">
    <property type="entry name" value="PLP-dependent transferases"/>
    <property type="match status" value="1"/>
</dbReference>
<comment type="subunit">
    <text evidence="4 5">Homodimer.</text>
</comment>
<evidence type="ECO:0000313" key="6">
    <source>
        <dbReference type="EMBL" id="KAK5081564.1"/>
    </source>
</evidence>
<evidence type="ECO:0000256" key="3">
    <source>
        <dbReference type="ARBA" id="ARBA00022898"/>
    </source>
</evidence>
<comment type="caution">
    <text evidence="6">The sequence shown here is derived from an EMBL/GenBank/DDBJ whole genome shotgun (WGS) entry which is preliminary data.</text>
</comment>
<reference evidence="6 7" key="1">
    <citation type="submission" date="2023-08" db="EMBL/GenBank/DDBJ databases">
        <title>Black Yeasts Isolated from many extreme environments.</title>
        <authorList>
            <person name="Coleine C."/>
            <person name="Stajich J.E."/>
            <person name="Selbmann L."/>
        </authorList>
    </citation>
    <scope>NUCLEOTIDE SEQUENCE [LARGE SCALE GENOMIC DNA]</scope>
    <source>
        <strain evidence="6 7">CCFEE 5910</strain>
    </source>
</reference>
<evidence type="ECO:0000313" key="7">
    <source>
        <dbReference type="Proteomes" id="UP001309876"/>
    </source>
</evidence>
<comment type="subcellular location">
    <subcellularLocation>
        <location evidence="4 5">Cytoplasm</location>
    </subcellularLocation>
</comment>
<dbReference type="InterPro" id="IPR010111">
    <property type="entry name" value="Kynureninase"/>
</dbReference>
<feature type="binding site" evidence="4">
    <location>
        <position position="133"/>
    </location>
    <ligand>
        <name>pyridoxal 5'-phosphate</name>
        <dbReference type="ChEBI" id="CHEBI:597326"/>
    </ligand>
</feature>
<dbReference type="GO" id="GO:0019805">
    <property type="term" value="P:quinolinate biosynthetic process"/>
    <property type="evidence" value="ECO:0007669"/>
    <property type="project" value="UniProtKB-UniRule"/>
</dbReference>
<feature type="binding site" evidence="4">
    <location>
        <position position="250"/>
    </location>
    <ligand>
        <name>pyridoxal 5'-phosphate</name>
        <dbReference type="ChEBI" id="CHEBI:597326"/>
    </ligand>
</feature>
<comment type="caution">
    <text evidence="4">Lacks conserved residue(s) required for the propagation of feature annotation.</text>
</comment>
<keyword evidence="7" id="KW-1185">Reference proteome</keyword>
<dbReference type="Gene3D" id="3.90.1150.10">
    <property type="entry name" value="Aspartate Aminotransferase, domain 1"/>
    <property type="match status" value="1"/>
</dbReference>
<dbReference type="GO" id="GO:0097053">
    <property type="term" value="P:L-kynurenine catabolic process"/>
    <property type="evidence" value="ECO:0007669"/>
    <property type="project" value="UniProtKB-UniRule"/>
</dbReference>
<dbReference type="EMBL" id="JAVRRJ010000009">
    <property type="protein sequence ID" value="KAK5081564.1"/>
    <property type="molecule type" value="Genomic_DNA"/>
</dbReference>
<dbReference type="PANTHER" id="PTHR14084">
    <property type="entry name" value="KYNURENINASE"/>
    <property type="match status" value="1"/>
</dbReference>